<dbReference type="SUPFAM" id="SSF53822">
    <property type="entry name" value="Periplasmic binding protein-like I"/>
    <property type="match status" value="1"/>
</dbReference>
<dbReference type="PANTHER" id="PTHR44755">
    <property type="entry name" value="NATRIURETIC PEPTIDE RECEPTOR 3-RELATED"/>
    <property type="match status" value="1"/>
</dbReference>
<reference evidence="10" key="1">
    <citation type="submission" date="2025-08" db="UniProtKB">
        <authorList>
            <consortium name="RefSeq"/>
        </authorList>
    </citation>
    <scope>IDENTIFICATION</scope>
</reference>
<evidence type="ECO:0000313" key="9">
    <source>
        <dbReference type="Proteomes" id="UP000695022"/>
    </source>
</evidence>
<evidence type="ECO:0000256" key="1">
    <source>
        <dbReference type="ARBA" id="ARBA00004479"/>
    </source>
</evidence>
<evidence type="ECO:0000256" key="2">
    <source>
        <dbReference type="ARBA" id="ARBA00022692"/>
    </source>
</evidence>
<name>A0ABM1DU08_PRICU</name>
<evidence type="ECO:0000256" key="4">
    <source>
        <dbReference type="ARBA" id="ARBA00022989"/>
    </source>
</evidence>
<dbReference type="GeneID" id="106806089"/>
<dbReference type="Pfam" id="PF01094">
    <property type="entry name" value="ANF_receptor"/>
    <property type="match status" value="1"/>
</dbReference>
<protein>
    <submittedName>
        <fullName evidence="10">Atrial natriuretic peptide receptor 3-like</fullName>
    </submittedName>
</protein>
<evidence type="ECO:0000259" key="8">
    <source>
        <dbReference type="Pfam" id="PF01094"/>
    </source>
</evidence>
<dbReference type="InterPro" id="IPR028082">
    <property type="entry name" value="Peripla_BP_I"/>
</dbReference>
<dbReference type="InterPro" id="IPR001170">
    <property type="entry name" value="ANPR/GUC"/>
</dbReference>
<dbReference type="PANTHER" id="PTHR44755:SF8">
    <property type="entry name" value="RECEPTOR LIGAND BINDING REGION DOMAIN-CONTAINING PROTEIN"/>
    <property type="match status" value="1"/>
</dbReference>
<dbReference type="RefSeq" id="XP_014663429.1">
    <property type="nucleotide sequence ID" value="XM_014807943.1"/>
</dbReference>
<keyword evidence="6" id="KW-0675">Receptor</keyword>
<gene>
    <name evidence="10" type="primary">LOC106806089</name>
</gene>
<evidence type="ECO:0000256" key="6">
    <source>
        <dbReference type="ARBA" id="ARBA00023170"/>
    </source>
</evidence>
<keyword evidence="9" id="KW-1185">Reference proteome</keyword>
<evidence type="ECO:0000313" key="10">
    <source>
        <dbReference type="RefSeq" id="XP_014663429.1"/>
    </source>
</evidence>
<keyword evidence="3" id="KW-0732">Signal</keyword>
<evidence type="ECO:0000256" key="5">
    <source>
        <dbReference type="ARBA" id="ARBA00023136"/>
    </source>
</evidence>
<keyword evidence="2" id="KW-0812">Transmembrane</keyword>
<keyword evidence="7" id="KW-0325">Glycoprotein</keyword>
<keyword evidence="4" id="KW-1133">Transmembrane helix</keyword>
<sequence>MGFLNQIDSWLPFGAEHVGPAVDIAIERMALDYDIHYEKFTYFWPDFCNEDRAVGGLGQLYYFDHIEVAIGPACSQDVMVAGRLATFLGLPMLTGVGNLVNNKHLYPTVSRLSYDVEHDQTLFLTSVLEHFGWYHVAMIFDTSDFLTKFVGNAFRNALNSDARFRRPYDIYYSSKEESYDLEKMLLEASEHARAICILSSADHVREMLLHAHRHGMTHGDYVFIAIERFRSDIWGKALWKKGDDDDDDARYAYQSLMVITLADPVGPQWDEFTEKVKLRALRDYNYTWTKEVNYFIGGFYDAVLMHALSIRRIIAEDGDITDGLAVSQRLWNTTFQGG</sequence>
<proteinExistence type="predicted"/>
<dbReference type="PRINTS" id="PR00255">
    <property type="entry name" value="NATPEPTIDER"/>
</dbReference>
<feature type="domain" description="Receptor ligand binding region" evidence="8">
    <location>
        <begin position="18"/>
        <end position="337"/>
    </location>
</feature>
<accession>A0ABM1DU08</accession>
<evidence type="ECO:0000256" key="7">
    <source>
        <dbReference type="ARBA" id="ARBA00023180"/>
    </source>
</evidence>
<comment type="subcellular location">
    <subcellularLocation>
        <location evidence="1">Membrane</location>
        <topology evidence="1">Single-pass type I membrane protein</topology>
    </subcellularLocation>
</comment>
<dbReference type="CDD" id="cd06352">
    <property type="entry name" value="PBP1_NPR_GC-like"/>
    <property type="match status" value="1"/>
</dbReference>
<organism evidence="9 10">
    <name type="scientific">Priapulus caudatus</name>
    <name type="common">Priapulid worm</name>
    <dbReference type="NCBI Taxonomy" id="37621"/>
    <lineage>
        <taxon>Eukaryota</taxon>
        <taxon>Metazoa</taxon>
        <taxon>Ecdysozoa</taxon>
        <taxon>Scalidophora</taxon>
        <taxon>Priapulida</taxon>
        <taxon>Priapulimorpha</taxon>
        <taxon>Priapulimorphida</taxon>
        <taxon>Priapulidae</taxon>
        <taxon>Priapulus</taxon>
    </lineage>
</organism>
<dbReference type="InterPro" id="IPR052612">
    <property type="entry name" value="ANP_Clearance_Receptor"/>
</dbReference>
<dbReference type="Proteomes" id="UP000695022">
    <property type="component" value="Unplaced"/>
</dbReference>
<keyword evidence="5" id="KW-0472">Membrane</keyword>
<evidence type="ECO:0000256" key="3">
    <source>
        <dbReference type="ARBA" id="ARBA00022729"/>
    </source>
</evidence>
<dbReference type="InterPro" id="IPR001828">
    <property type="entry name" value="ANF_lig-bd_rcpt"/>
</dbReference>
<dbReference type="Gene3D" id="3.40.50.2300">
    <property type="match status" value="1"/>
</dbReference>